<accession>A0A3B0X7F5</accession>
<organism evidence="1">
    <name type="scientific">hydrothermal vent metagenome</name>
    <dbReference type="NCBI Taxonomy" id="652676"/>
    <lineage>
        <taxon>unclassified sequences</taxon>
        <taxon>metagenomes</taxon>
        <taxon>ecological metagenomes</taxon>
    </lineage>
</organism>
<sequence length="127" mass="14692">MHTLYKISFLSFVSFFYVNTLFAGQALIEKVIAECNHKRVCKFDVTIRHADEGWEHFANGWKIYSSTGEVLGYRALAHPHVNEQPFTRSIRNVKIPPSIDTVILRANDSVHGESDRKYVIKLKFTDY</sequence>
<dbReference type="EMBL" id="UOFH01000040">
    <property type="protein sequence ID" value="VAW58827.1"/>
    <property type="molecule type" value="Genomic_DNA"/>
</dbReference>
<proteinExistence type="predicted"/>
<gene>
    <name evidence="1" type="ORF">MNBD_GAMMA08-1281</name>
</gene>
<evidence type="ECO:0000313" key="1">
    <source>
        <dbReference type="EMBL" id="VAW58827.1"/>
    </source>
</evidence>
<reference evidence="1" key="1">
    <citation type="submission" date="2018-06" db="EMBL/GenBank/DDBJ databases">
        <authorList>
            <person name="Zhirakovskaya E."/>
        </authorList>
    </citation>
    <scope>NUCLEOTIDE SEQUENCE</scope>
</reference>
<name>A0A3B0X7F5_9ZZZZ</name>
<protein>
    <submittedName>
        <fullName evidence="1">Uncharacterized protein</fullName>
    </submittedName>
</protein>
<dbReference type="AlphaFoldDB" id="A0A3B0X7F5"/>